<dbReference type="SUPFAM" id="SSF89028">
    <property type="entry name" value="Cobalamin adenosyltransferase-like"/>
    <property type="match status" value="1"/>
</dbReference>
<accession>A0A1Y1SAD2</accession>
<comment type="pathway">
    <text evidence="6">Cofactor biosynthesis; adenosylcobalamin biosynthesis; adenosylcobalamin from cob(II)yrinate a,c-diamide: step 2/7.</text>
</comment>
<feature type="domain" description="Cobalamin adenosyltransferase-like" evidence="8">
    <location>
        <begin position="9"/>
        <end position="165"/>
    </location>
</feature>
<dbReference type="InterPro" id="IPR016030">
    <property type="entry name" value="CblAdoTrfase-like"/>
</dbReference>
<keyword evidence="5 6" id="KW-0067">ATP-binding</keyword>
<protein>
    <recommendedName>
        <fullName evidence="6">Corrinoid adenosyltransferase</fullName>
        <ecNumber evidence="6">2.5.1.17</ecNumber>
    </recommendedName>
    <alternativeName>
        <fullName evidence="6">Cob(II)alamin adenosyltransferase</fullName>
    </alternativeName>
    <alternativeName>
        <fullName evidence="6">Cob(II)yrinic acid a,c-diamide adenosyltransferase</fullName>
    </alternativeName>
    <alternativeName>
        <fullName evidence="6">Cobinamide/cobalamin adenosyltransferase</fullName>
    </alternativeName>
</protein>
<name>A0A1Y1SAD2_9GAMM</name>
<dbReference type="EMBL" id="AQQV01000004">
    <property type="protein sequence ID" value="ORE85395.1"/>
    <property type="molecule type" value="Genomic_DNA"/>
</dbReference>
<evidence type="ECO:0000256" key="3">
    <source>
        <dbReference type="ARBA" id="ARBA00022679"/>
    </source>
</evidence>
<evidence type="ECO:0000256" key="2">
    <source>
        <dbReference type="ARBA" id="ARBA00011233"/>
    </source>
</evidence>
<evidence type="ECO:0000256" key="7">
    <source>
        <dbReference type="SAM" id="MobiDB-lite"/>
    </source>
</evidence>
<feature type="region of interest" description="Disordered" evidence="7">
    <location>
        <begin position="1"/>
        <end position="21"/>
    </location>
</feature>
<dbReference type="GO" id="GO:0009236">
    <property type="term" value="P:cobalamin biosynthetic process"/>
    <property type="evidence" value="ECO:0007669"/>
    <property type="project" value="UniProtKB-UniRule"/>
</dbReference>
<evidence type="ECO:0000256" key="5">
    <source>
        <dbReference type="ARBA" id="ARBA00022840"/>
    </source>
</evidence>
<dbReference type="PANTHER" id="PTHR12213:SF0">
    <property type="entry name" value="CORRINOID ADENOSYLTRANSFERASE MMAB"/>
    <property type="match status" value="1"/>
</dbReference>
<comment type="subunit">
    <text evidence="2">Homotrimer.</text>
</comment>
<comment type="catalytic activity">
    <reaction evidence="6">
        <text>2 cob(II)alamin + reduced [electron-transfer flavoprotein] + 2 ATP = 2 adenosylcob(III)alamin + 2 triphosphate + oxidized [electron-transfer flavoprotein] + 3 H(+)</text>
        <dbReference type="Rhea" id="RHEA:28671"/>
        <dbReference type="Rhea" id="RHEA-COMP:10685"/>
        <dbReference type="Rhea" id="RHEA-COMP:10686"/>
        <dbReference type="ChEBI" id="CHEBI:15378"/>
        <dbReference type="ChEBI" id="CHEBI:16304"/>
        <dbReference type="ChEBI" id="CHEBI:18036"/>
        <dbReference type="ChEBI" id="CHEBI:18408"/>
        <dbReference type="ChEBI" id="CHEBI:30616"/>
        <dbReference type="ChEBI" id="CHEBI:57692"/>
        <dbReference type="ChEBI" id="CHEBI:58307"/>
        <dbReference type="EC" id="2.5.1.17"/>
    </reaction>
</comment>
<evidence type="ECO:0000256" key="4">
    <source>
        <dbReference type="ARBA" id="ARBA00022741"/>
    </source>
</evidence>
<dbReference type="FunFam" id="1.20.1200.10:FF:000001">
    <property type="entry name" value="Cob(I)yrinic acid a,c-diamide adenosyltransferase"/>
    <property type="match status" value="1"/>
</dbReference>
<organism evidence="9 10">
    <name type="scientific">Oceanococcus atlanticus</name>
    <dbReference type="NCBI Taxonomy" id="1317117"/>
    <lineage>
        <taxon>Bacteria</taxon>
        <taxon>Pseudomonadati</taxon>
        <taxon>Pseudomonadota</taxon>
        <taxon>Gammaproteobacteria</taxon>
        <taxon>Chromatiales</taxon>
        <taxon>Oceanococcaceae</taxon>
        <taxon>Oceanococcus</taxon>
    </lineage>
</organism>
<evidence type="ECO:0000256" key="6">
    <source>
        <dbReference type="RuleBase" id="RU366026"/>
    </source>
</evidence>
<keyword evidence="6" id="KW-0169">Cobalamin biosynthesis</keyword>
<evidence type="ECO:0000259" key="8">
    <source>
        <dbReference type="Pfam" id="PF01923"/>
    </source>
</evidence>
<dbReference type="STRING" id="1317117.ATO7_14273"/>
<evidence type="ECO:0000313" key="10">
    <source>
        <dbReference type="Proteomes" id="UP000192342"/>
    </source>
</evidence>
<sequence length="196" mass="21166">MGNRLSKLTTRTGDAGETGIAGNRRLSKFHPRIQAIGDVDELNCCVGVLRSHPLPAPLQPVLERIQQELFNLGGELAMPECHLINAEHVDALEAETDRFNASLPPLKDFVLPGGGAAAAAAHMARAVCRRAERSVWAAHAEEALRPALAQYLNRLSDLMFVFCRLLAREAAHDEVLWNKPAAPGSGHPATDGEQGE</sequence>
<dbReference type="UniPathway" id="UPA00148">
    <property type="reaction ID" value="UER00233"/>
</dbReference>
<comment type="catalytic activity">
    <reaction evidence="6">
        <text>2 cob(II)yrinate a,c diamide + reduced [electron-transfer flavoprotein] + 2 ATP = 2 adenosylcob(III)yrinate a,c-diamide + 2 triphosphate + oxidized [electron-transfer flavoprotein] + 3 H(+)</text>
        <dbReference type="Rhea" id="RHEA:11528"/>
        <dbReference type="Rhea" id="RHEA-COMP:10685"/>
        <dbReference type="Rhea" id="RHEA-COMP:10686"/>
        <dbReference type="ChEBI" id="CHEBI:15378"/>
        <dbReference type="ChEBI" id="CHEBI:18036"/>
        <dbReference type="ChEBI" id="CHEBI:30616"/>
        <dbReference type="ChEBI" id="CHEBI:57692"/>
        <dbReference type="ChEBI" id="CHEBI:58307"/>
        <dbReference type="ChEBI" id="CHEBI:58503"/>
        <dbReference type="ChEBI" id="CHEBI:58537"/>
        <dbReference type="EC" id="2.5.1.17"/>
    </reaction>
</comment>
<dbReference type="AlphaFoldDB" id="A0A1Y1SAD2"/>
<dbReference type="InterPro" id="IPR036451">
    <property type="entry name" value="CblAdoTrfase-like_sf"/>
</dbReference>
<dbReference type="InterPro" id="IPR029499">
    <property type="entry name" value="PduO-typ"/>
</dbReference>
<evidence type="ECO:0000313" key="9">
    <source>
        <dbReference type="EMBL" id="ORE85395.1"/>
    </source>
</evidence>
<reference evidence="9 10" key="1">
    <citation type="submission" date="2013-04" db="EMBL/GenBank/DDBJ databases">
        <title>Oceanococcus atlanticus 22II-S10r2 Genome Sequencing.</title>
        <authorList>
            <person name="Lai Q."/>
            <person name="Li G."/>
            <person name="Shao Z."/>
        </authorList>
    </citation>
    <scope>NUCLEOTIDE SEQUENCE [LARGE SCALE GENOMIC DNA]</scope>
    <source>
        <strain evidence="9 10">22II-S10r2</strain>
    </source>
</reference>
<dbReference type="EC" id="2.5.1.17" evidence="6"/>
<dbReference type="Proteomes" id="UP000192342">
    <property type="component" value="Unassembled WGS sequence"/>
</dbReference>
<dbReference type="RefSeq" id="WP_083562956.1">
    <property type="nucleotide sequence ID" value="NZ_AQQV01000004.1"/>
</dbReference>
<proteinExistence type="inferred from homology"/>
<comment type="caution">
    <text evidence="9">The sequence shown here is derived from an EMBL/GenBank/DDBJ whole genome shotgun (WGS) entry which is preliminary data.</text>
</comment>
<dbReference type="PANTHER" id="PTHR12213">
    <property type="entry name" value="CORRINOID ADENOSYLTRANSFERASE"/>
    <property type="match status" value="1"/>
</dbReference>
<gene>
    <name evidence="9" type="ORF">ATO7_14273</name>
</gene>
<keyword evidence="3 6" id="KW-0808">Transferase</keyword>
<dbReference type="GO" id="GO:0008817">
    <property type="term" value="F:corrinoid adenosyltransferase activity"/>
    <property type="evidence" value="ECO:0007669"/>
    <property type="project" value="UniProtKB-UniRule"/>
</dbReference>
<dbReference type="Pfam" id="PF01923">
    <property type="entry name" value="Cob_adeno_trans"/>
    <property type="match status" value="1"/>
</dbReference>
<keyword evidence="10" id="KW-1185">Reference proteome</keyword>
<keyword evidence="4 6" id="KW-0547">Nucleotide-binding</keyword>
<dbReference type="Gene3D" id="1.20.1200.10">
    <property type="entry name" value="Cobalamin adenosyltransferase-like"/>
    <property type="match status" value="1"/>
</dbReference>
<evidence type="ECO:0000256" key="1">
    <source>
        <dbReference type="ARBA" id="ARBA00007487"/>
    </source>
</evidence>
<feature type="compositionally biased region" description="Polar residues" evidence="7">
    <location>
        <begin position="1"/>
        <end position="12"/>
    </location>
</feature>
<comment type="similarity">
    <text evidence="1 6">Belongs to the Cob(I)alamin adenosyltransferase family.</text>
</comment>
<dbReference type="GO" id="GO:0005524">
    <property type="term" value="F:ATP binding"/>
    <property type="evidence" value="ECO:0007669"/>
    <property type="project" value="UniProtKB-UniRule"/>
</dbReference>
<dbReference type="OrthoDB" id="9778896at2"/>
<dbReference type="NCBIfam" id="TIGR00636">
    <property type="entry name" value="PduO_Nterm"/>
    <property type="match status" value="1"/>
</dbReference>